<evidence type="ECO:0000256" key="1">
    <source>
        <dbReference type="ARBA" id="ARBA00022801"/>
    </source>
</evidence>
<feature type="region of interest" description="Disordered" evidence="2">
    <location>
        <begin position="74"/>
        <end position="102"/>
    </location>
</feature>
<dbReference type="GO" id="GO:0004553">
    <property type="term" value="F:hydrolase activity, hydrolyzing O-glycosyl compounds"/>
    <property type="evidence" value="ECO:0007669"/>
    <property type="project" value="InterPro"/>
</dbReference>
<dbReference type="SUPFAM" id="SSF51055">
    <property type="entry name" value="Carbohydrate binding domain"/>
    <property type="match status" value="1"/>
</dbReference>
<dbReference type="SMART" id="SM00495">
    <property type="entry name" value="ChtBD3"/>
    <property type="match status" value="1"/>
</dbReference>
<dbReference type="AlphaFoldDB" id="A0A4Y8WH26"/>
<evidence type="ECO:0000256" key="2">
    <source>
        <dbReference type="SAM" id="MobiDB-lite"/>
    </source>
</evidence>
<dbReference type="Gene3D" id="2.10.10.20">
    <property type="entry name" value="Carbohydrate-binding module superfamily 5/12"/>
    <property type="match status" value="1"/>
</dbReference>
<feature type="domain" description="Chitin-binding type-3" evidence="4">
    <location>
        <begin position="21"/>
        <end position="70"/>
    </location>
</feature>
<evidence type="ECO:0000256" key="3">
    <source>
        <dbReference type="SAM" id="SignalP"/>
    </source>
</evidence>
<feature type="signal peptide" evidence="3">
    <location>
        <begin position="1"/>
        <end position="20"/>
    </location>
</feature>
<keyword evidence="3" id="KW-0732">Signal</keyword>
<keyword evidence="1" id="KW-0378">Hydrolase</keyword>
<comment type="caution">
    <text evidence="5">The sequence shown here is derived from an EMBL/GenBank/DDBJ whole genome shotgun (WGS) entry which is preliminary data.</text>
</comment>
<dbReference type="GO" id="GO:0005975">
    <property type="term" value="P:carbohydrate metabolic process"/>
    <property type="evidence" value="ECO:0007669"/>
    <property type="project" value="InterPro"/>
</dbReference>
<reference evidence="5 6" key="1">
    <citation type="submission" date="2019-01" db="EMBL/GenBank/DDBJ databases">
        <title>Vibrio BEI176 sp. nov, a marine bacterium isolated from China: eastern marignal seas.</title>
        <authorList>
            <person name="Li B."/>
        </authorList>
    </citation>
    <scope>NUCLEOTIDE SEQUENCE [LARGE SCALE GENOMIC DNA]</scope>
    <source>
        <strain evidence="5 6">BEI176</strain>
    </source>
</reference>
<name>A0A4Y8WH26_9VIBR</name>
<evidence type="ECO:0000259" key="4">
    <source>
        <dbReference type="SMART" id="SM00495"/>
    </source>
</evidence>
<dbReference type="OrthoDB" id="5928962at2"/>
<accession>A0A4Y8WH26</accession>
<evidence type="ECO:0000313" key="6">
    <source>
        <dbReference type="Proteomes" id="UP000297753"/>
    </source>
</evidence>
<dbReference type="GO" id="GO:0005576">
    <property type="term" value="C:extracellular region"/>
    <property type="evidence" value="ECO:0007669"/>
    <property type="project" value="InterPro"/>
</dbReference>
<dbReference type="CDD" id="cd12215">
    <property type="entry name" value="ChiC_BD"/>
    <property type="match status" value="1"/>
</dbReference>
<dbReference type="RefSeq" id="WP_134835232.1">
    <property type="nucleotide sequence ID" value="NZ_SATR01000011.1"/>
</dbReference>
<evidence type="ECO:0000313" key="5">
    <source>
        <dbReference type="EMBL" id="TFH91905.1"/>
    </source>
</evidence>
<dbReference type="Pfam" id="PF06037">
    <property type="entry name" value="DUF922"/>
    <property type="match status" value="1"/>
</dbReference>
<dbReference type="InterPro" id="IPR003610">
    <property type="entry name" value="CBM5/12"/>
</dbReference>
<dbReference type="EMBL" id="SATR01000011">
    <property type="protein sequence ID" value="TFH91905.1"/>
    <property type="molecule type" value="Genomic_DNA"/>
</dbReference>
<sequence>MDITKIAALALSLLSVSVQAAPIYNETQSYQQGSQVEYLGNIYQAKWWAGTGDIPGAPAQLEWQTPWKLLGQVTPPPEPLPEPELEPEPPITPEVPAEPQENRVGPEITYSEIENLHYYLIDPDTPDDIAYALSQDNTVPMHGRTDYNVAWKYEYAKSEGICSIAKGEVKVTTHYVMPKLTLRAAANIDTQTKFNAYYDKLMAHERNHHGFGVQAAQDIEQLIFAWDPESCQTIGNSINSAAYKILDKYGEQNRIYDDETNHGYTEGVVIQ</sequence>
<dbReference type="Proteomes" id="UP000297753">
    <property type="component" value="Unassembled WGS sequence"/>
</dbReference>
<proteinExistence type="predicted"/>
<gene>
    <name evidence="5" type="ORF">ELS82_09235</name>
</gene>
<organism evidence="5 6">
    <name type="scientific">Vibrio ouci</name>
    <dbReference type="NCBI Taxonomy" id="2499078"/>
    <lineage>
        <taxon>Bacteria</taxon>
        <taxon>Pseudomonadati</taxon>
        <taxon>Pseudomonadota</taxon>
        <taxon>Gammaproteobacteria</taxon>
        <taxon>Vibrionales</taxon>
        <taxon>Vibrionaceae</taxon>
        <taxon>Vibrio</taxon>
    </lineage>
</organism>
<keyword evidence="6" id="KW-1185">Reference proteome</keyword>
<dbReference type="GO" id="GO:0030246">
    <property type="term" value="F:carbohydrate binding"/>
    <property type="evidence" value="ECO:0007669"/>
    <property type="project" value="InterPro"/>
</dbReference>
<protein>
    <submittedName>
        <fullName evidence="5">DUF922 domain-containing protein</fullName>
    </submittedName>
</protein>
<feature type="chain" id="PRO_5021226772" evidence="3">
    <location>
        <begin position="21"/>
        <end position="271"/>
    </location>
</feature>
<dbReference type="InterPro" id="IPR010321">
    <property type="entry name" value="DUF922"/>
</dbReference>
<dbReference type="InterPro" id="IPR036573">
    <property type="entry name" value="CBM_sf_5/12"/>
</dbReference>